<protein>
    <submittedName>
        <fullName evidence="7">8-oxo-dGTP pyrophosphatase MutT (NUDIX family)</fullName>
    </submittedName>
    <submittedName>
        <fullName evidence="6">DNA mismatch repair protein MutT</fullName>
    </submittedName>
</protein>
<evidence type="ECO:0000313" key="7">
    <source>
        <dbReference type="EMBL" id="MBM7803157.1"/>
    </source>
</evidence>
<evidence type="ECO:0000256" key="2">
    <source>
        <dbReference type="ARBA" id="ARBA00022801"/>
    </source>
</evidence>
<evidence type="ECO:0000313" key="9">
    <source>
        <dbReference type="Proteomes" id="UP000746584"/>
    </source>
</evidence>
<evidence type="ECO:0000256" key="1">
    <source>
        <dbReference type="ARBA" id="ARBA00005582"/>
    </source>
</evidence>
<dbReference type="PROSITE" id="PS00893">
    <property type="entry name" value="NUDIX_BOX"/>
    <property type="match status" value="1"/>
</dbReference>
<evidence type="ECO:0000313" key="8">
    <source>
        <dbReference type="Proteomes" id="UP000648535"/>
    </source>
</evidence>
<proteinExistence type="inferred from homology"/>
<feature type="domain" description="Nudix hydrolase" evidence="5">
    <location>
        <begin position="6"/>
        <end position="137"/>
    </location>
</feature>
<dbReference type="EMBL" id="BMOI01000003">
    <property type="protein sequence ID" value="GGK94564.1"/>
    <property type="molecule type" value="Genomic_DNA"/>
</dbReference>
<name>A0A8H9KXM0_9MICO</name>
<keyword evidence="2 3" id="KW-0378">Hydrolase</keyword>
<dbReference type="SUPFAM" id="SSF55811">
    <property type="entry name" value="Nudix"/>
    <property type="match status" value="1"/>
</dbReference>
<feature type="region of interest" description="Disordered" evidence="4">
    <location>
        <begin position="88"/>
        <end position="107"/>
    </location>
</feature>
<dbReference type="EMBL" id="JAFBCG010000001">
    <property type="protein sequence ID" value="MBM7803157.1"/>
    <property type="molecule type" value="Genomic_DNA"/>
</dbReference>
<dbReference type="PANTHER" id="PTHR43736">
    <property type="entry name" value="ADP-RIBOSE PYROPHOSPHATASE"/>
    <property type="match status" value="1"/>
</dbReference>
<gene>
    <name evidence="6" type="ORF">GCM10009769_10670</name>
    <name evidence="7" type="ORF">JOE58_002408</name>
</gene>
<comment type="caution">
    <text evidence="6">The sequence shown here is derived from an EMBL/GenBank/DDBJ whole genome shotgun (WGS) entry which is preliminary data.</text>
</comment>
<dbReference type="InterPro" id="IPR020476">
    <property type="entry name" value="Nudix_hydrolase"/>
</dbReference>
<dbReference type="Proteomes" id="UP000746584">
    <property type="component" value="Unassembled WGS sequence"/>
</dbReference>
<sequence>MTGSNPLRLRAAAVAVRGDQVLLVLRERDGRRYAVLPGGGVEPGETPQQACLRELREETGLGGELIALLPVGLDRAAPAVYLHVEAGPGAPEVRSDAPEAALSSPSNHYQPAWVPVSDVEEVGLVPSLAVDAVRMAVSAGRSPAAAPPPSARPPR</sequence>
<dbReference type="PRINTS" id="PR00502">
    <property type="entry name" value="NUDIXFAMILY"/>
</dbReference>
<dbReference type="Pfam" id="PF00293">
    <property type="entry name" value="NUDIX"/>
    <property type="match status" value="1"/>
</dbReference>
<reference evidence="6" key="1">
    <citation type="journal article" date="2014" name="Int. J. Syst. Evol. Microbiol.">
        <title>Complete genome sequence of Corynebacterium casei LMG S-19264T (=DSM 44701T), isolated from a smear-ripened cheese.</title>
        <authorList>
            <consortium name="US DOE Joint Genome Institute (JGI-PGF)"/>
            <person name="Walter F."/>
            <person name="Albersmeier A."/>
            <person name="Kalinowski J."/>
            <person name="Ruckert C."/>
        </authorList>
    </citation>
    <scope>NUCLEOTIDE SEQUENCE</scope>
    <source>
        <strain evidence="6">JCM 1480</strain>
    </source>
</reference>
<accession>A0A8H9KXM0</accession>
<dbReference type="InterPro" id="IPR020084">
    <property type="entry name" value="NUDIX_hydrolase_CS"/>
</dbReference>
<evidence type="ECO:0000259" key="5">
    <source>
        <dbReference type="PROSITE" id="PS51462"/>
    </source>
</evidence>
<dbReference type="PROSITE" id="PS51462">
    <property type="entry name" value="NUDIX"/>
    <property type="match status" value="1"/>
</dbReference>
<evidence type="ECO:0000313" key="6">
    <source>
        <dbReference type="EMBL" id="GGK94564.1"/>
    </source>
</evidence>
<dbReference type="Gene3D" id="3.90.79.10">
    <property type="entry name" value="Nucleoside Triphosphate Pyrophosphohydrolase"/>
    <property type="match status" value="1"/>
</dbReference>
<reference evidence="7 9" key="3">
    <citation type="submission" date="2021-01" db="EMBL/GenBank/DDBJ databases">
        <title>Sequencing the genomes of 1000 actinobacteria strains.</title>
        <authorList>
            <person name="Klenk H.-P."/>
        </authorList>
    </citation>
    <scope>NUCLEOTIDE SEQUENCE [LARGE SCALE GENOMIC DNA]</scope>
    <source>
        <strain evidence="7 9">DSM 20542</strain>
    </source>
</reference>
<dbReference type="Proteomes" id="UP000648535">
    <property type="component" value="Unassembled WGS sequence"/>
</dbReference>
<dbReference type="PANTHER" id="PTHR43736:SF2">
    <property type="entry name" value="MUTT_NUDIX FAMILY PROTEIN"/>
    <property type="match status" value="1"/>
</dbReference>
<keyword evidence="9" id="KW-1185">Reference proteome</keyword>
<dbReference type="AlphaFoldDB" id="A0A8H9KXM0"/>
<evidence type="ECO:0000256" key="4">
    <source>
        <dbReference type="SAM" id="MobiDB-lite"/>
    </source>
</evidence>
<reference evidence="6" key="2">
    <citation type="submission" date="2020-09" db="EMBL/GenBank/DDBJ databases">
        <authorList>
            <person name="Sun Q."/>
            <person name="Ohkuma M."/>
        </authorList>
    </citation>
    <scope>NUCLEOTIDE SEQUENCE</scope>
    <source>
        <strain evidence="6">JCM 1480</strain>
    </source>
</reference>
<dbReference type="GO" id="GO:0016787">
    <property type="term" value="F:hydrolase activity"/>
    <property type="evidence" value="ECO:0007669"/>
    <property type="project" value="UniProtKB-KW"/>
</dbReference>
<comment type="similarity">
    <text evidence="1 3">Belongs to the Nudix hydrolase family.</text>
</comment>
<dbReference type="InterPro" id="IPR000086">
    <property type="entry name" value="NUDIX_hydrolase_dom"/>
</dbReference>
<dbReference type="InterPro" id="IPR015797">
    <property type="entry name" value="NUDIX_hydrolase-like_dom_sf"/>
</dbReference>
<organism evidence="6 8">
    <name type="scientific">Curtobacterium luteum</name>
    <dbReference type="NCBI Taxonomy" id="33881"/>
    <lineage>
        <taxon>Bacteria</taxon>
        <taxon>Bacillati</taxon>
        <taxon>Actinomycetota</taxon>
        <taxon>Actinomycetes</taxon>
        <taxon>Micrococcales</taxon>
        <taxon>Microbacteriaceae</taxon>
        <taxon>Curtobacterium</taxon>
    </lineage>
</organism>
<dbReference type="RefSeq" id="WP_175328330.1">
    <property type="nucleotide sequence ID" value="NZ_BMOI01000003.1"/>
</dbReference>
<evidence type="ECO:0000256" key="3">
    <source>
        <dbReference type="RuleBase" id="RU003476"/>
    </source>
</evidence>